<evidence type="ECO:0000313" key="3">
    <source>
        <dbReference type="Proteomes" id="UP000799753"/>
    </source>
</evidence>
<evidence type="ECO:0000313" key="2">
    <source>
        <dbReference type="EMBL" id="KAF2636010.1"/>
    </source>
</evidence>
<sequence>MSITRLLPERRRSRSPTSSKPPRAQRRRLTSILDIQLVQSTTSGFFKLPREIRDKVYSCIFKGNISFFHRGFVFSSTVPPVGKLVEPMKTVFMPRGALACKTLLAELMENIARDHTFTEHITGQRIICTRGLRPSVRQAVIRRMKNTLLFNSMRRLELESLLLSTFDRERLLRMLWMTGMGSRRSIAMELAEVLQSLEVQPIITLHLIWYIRMDIPGTATYRARQGDDVALEDFTYLWKPLCHKIVVTARGSCELFAEEREAMKKELEKEEE</sequence>
<name>A0A6A6RKY6_9PLEO</name>
<dbReference type="AlphaFoldDB" id="A0A6A6RKY6"/>
<keyword evidence="3" id="KW-1185">Reference proteome</keyword>
<feature type="region of interest" description="Disordered" evidence="1">
    <location>
        <begin position="1"/>
        <end position="25"/>
    </location>
</feature>
<gene>
    <name evidence="2" type="ORF">P280DRAFT_534269</name>
</gene>
<accession>A0A6A6RKY6</accession>
<dbReference type="Proteomes" id="UP000799753">
    <property type="component" value="Unassembled WGS sequence"/>
</dbReference>
<dbReference type="EMBL" id="MU006801">
    <property type="protein sequence ID" value="KAF2636010.1"/>
    <property type="molecule type" value="Genomic_DNA"/>
</dbReference>
<evidence type="ECO:0000256" key="1">
    <source>
        <dbReference type="SAM" id="MobiDB-lite"/>
    </source>
</evidence>
<organism evidence="2 3">
    <name type="scientific">Massarina eburnea CBS 473.64</name>
    <dbReference type="NCBI Taxonomy" id="1395130"/>
    <lineage>
        <taxon>Eukaryota</taxon>
        <taxon>Fungi</taxon>
        <taxon>Dikarya</taxon>
        <taxon>Ascomycota</taxon>
        <taxon>Pezizomycotina</taxon>
        <taxon>Dothideomycetes</taxon>
        <taxon>Pleosporomycetidae</taxon>
        <taxon>Pleosporales</taxon>
        <taxon>Massarineae</taxon>
        <taxon>Massarinaceae</taxon>
        <taxon>Massarina</taxon>
    </lineage>
</organism>
<reference evidence="2" key="1">
    <citation type="journal article" date="2020" name="Stud. Mycol.">
        <title>101 Dothideomycetes genomes: a test case for predicting lifestyles and emergence of pathogens.</title>
        <authorList>
            <person name="Haridas S."/>
            <person name="Albert R."/>
            <person name="Binder M."/>
            <person name="Bloem J."/>
            <person name="Labutti K."/>
            <person name="Salamov A."/>
            <person name="Andreopoulos B."/>
            <person name="Baker S."/>
            <person name="Barry K."/>
            <person name="Bills G."/>
            <person name="Bluhm B."/>
            <person name="Cannon C."/>
            <person name="Castanera R."/>
            <person name="Culley D."/>
            <person name="Daum C."/>
            <person name="Ezra D."/>
            <person name="Gonzalez J."/>
            <person name="Henrissat B."/>
            <person name="Kuo A."/>
            <person name="Liang C."/>
            <person name="Lipzen A."/>
            <person name="Lutzoni F."/>
            <person name="Magnuson J."/>
            <person name="Mondo S."/>
            <person name="Nolan M."/>
            <person name="Ohm R."/>
            <person name="Pangilinan J."/>
            <person name="Park H.-J."/>
            <person name="Ramirez L."/>
            <person name="Alfaro M."/>
            <person name="Sun H."/>
            <person name="Tritt A."/>
            <person name="Yoshinaga Y."/>
            <person name="Zwiers L.-H."/>
            <person name="Turgeon B."/>
            <person name="Goodwin S."/>
            <person name="Spatafora J."/>
            <person name="Crous P."/>
            <person name="Grigoriev I."/>
        </authorList>
    </citation>
    <scope>NUCLEOTIDE SEQUENCE</scope>
    <source>
        <strain evidence="2">CBS 473.64</strain>
    </source>
</reference>
<proteinExistence type="predicted"/>
<protein>
    <submittedName>
        <fullName evidence="2">Uncharacterized protein</fullName>
    </submittedName>
</protein>